<dbReference type="EMBL" id="KN440253">
    <property type="protein sequence ID" value="KHG27195.1"/>
    <property type="molecule type" value="Genomic_DNA"/>
</dbReference>
<accession>A0A0B0PQD1</accession>
<protein>
    <submittedName>
        <fullName evidence="2">Orotidine 5'-phosphate decarboxylase</fullName>
    </submittedName>
</protein>
<evidence type="ECO:0000313" key="1">
    <source>
        <dbReference type="EMBL" id="KHG13265.1"/>
    </source>
</evidence>
<sequence>MFHRQNITSFGGRLSISDFTWSASQVVCTRHFMLMHYVTGTDKKAVDSMHLQTKNIPSIRYFQPVGLTCKRPGKMRPRIANMGKFMLMLIHVVQVTIQGSWHLYHLSVNTMPRWLVLMHVIRVTI</sequence>
<gene>
    <name evidence="2" type="ORF">F383_00984</name>
    <name evidence="1" type="ORF">F383_18820</name>
</gene>
<reference evidence="3" key="2">
    <citation type="submission" date="2014-09" db="EMBL/GenBank/DDBJ databases">
        <authorList>
            <person name="Mudge J."/>
            <person name="Ramaraj T."/>
            <person name="Lindquist I.E."/>
            <person name="Bharti A.K."/>
            <person name="Sundararajan A."/>
            <person name="Cameron C.T."/>
            <person name="Woodward J.E."/>
            <person name="May G.D."/>
            <person name="Brubaker C."/>
            <person name="Broadhvest J."/>
            <person name="Wilkins T.A."/>
        </authorList>
    </citation>
    <scope>NUCLEOTIDE SEQUENCE</scope>
    <source>
        <strain evidence="3">cv. AKA8401</strain>
    </source>
</reference>
<keyword evidence="3" id="KW-1185">Reference proteome</keyword>
<organism evidence="2 3">
    <name type="scientific">Gossypium arboreum</name>
    <name type="common">Tree cotton</name>
    <name type="synonym">Gossypium nanking</name>
    <dbReference type="NCBI Taxonomy" id="29729"/>
    <lineage>
        <taxon>Eukaryota</taxon>
        <taxon>Viridiplantae</taxon>
        <taxon>Streptophyta</taxon>
        <taxon>Embryophyta</taxon>
        <taxon>Tracheophyta</taxon>
        <taxon>Spermatophyta</taxon>
        <taxon>Magnoliopsida</taxon>
        <taxon>eudicotyledons</taxon>
        <taxon>Gunneridae</taxon>
        <taxon>Pentapetalae</taxon>
        <taxon>rosids</taxon>
        <taxon>malvids</taxon>
        <taxon>Malvales</taxon>
        <taxon>Malvaceae</taxon>
        <taxon>Malvoideae</taxon>
        <taxon>Gossypium</taxon>
    </lineage>
</organism>
<dbReference type="EMBL" id="KN399198">
    <property type="protein sequence ID" value="KHG13265.1"/>
    <property type="molecule type" value="Genomic_DNA"/>
</dbReference>
<name>A0A0B0PQD1_GOSAR</name>
<dbReference type="AlphaFoldDB" id="A0A0B0PQD1"/>
<evidence type="ECO:0000313" key="2">
    <source>
        <dbReference type="EMBL" id="KHG27195.1"/>
    </source>
</evidence>
<evidence type="ECO:0000313" key="3">
    <source>
        <dbReference type="Proteomes" id="UP000032142"/>
    </source>
</evidence>
<proteinExistence type="predicted"/>
<dbReference type="Proteomes" id="UP000032142">
    <property type="component" value="Unassembled WGS sequence"/>
</dbReference>
<reference evidence="2" key="1">
    <citation type="submission" date="2014-09" db="EMBL/GenBank/DDBJ databases">
        <title>G. arboreum L. cv. AKA8401 A2 genome assembly version 1.0.</title>
        <authorList>
            <person name="Mudge J."/>
            <person name="Ramaraj T."/>
            <person name="Lindquist I.E."/>
            <person name="Bharti A.K."/>
            <person name="Sundararajan A."/>
            <person name="Cameron C.T."/>
            <person name="Woodward J.E."/>
            <person name="May G.D."/>
            <person name="Brubaker C."/>
            <person name="Broadhvest J."/>
            <person name="Wilkins T.A."/>
        </authorList>
    </citation>
    <scope>NUCLEOTIDE SEQUENCE</scope>
</reference>